<dbReference type="Gene3D" id="3.40.30.10">
    <property type="entry name" value="Glutaredoxin"/>
    <property type="match status" value="1"/>
</dbReference>
<accession>D3HJ83</accession>
<sequence length="386" mass="44682">MKTLFRLLFAFFIICAHASAADLSSSWYSKGADNKVVINVEMFLSSTCPHCQKADEFFRELEKNSPDLHIQHNFIDKDKNALIRFSQLLNSQQIDNFAVPAIFFCDSRWVGFDSATTTGKDLLKAIEYCKHQIENKGNLTKTTVNTLRHWSNANQFNSGMIEKPSALRYTLTIAFMDSFNPCAYFCFSGFLAFLLIAEQRKKKIIASLLFITSVALVHYFQQVYTSEYFALLPWLRIPAALLGLLGIYLVIQHYKKQSNDPLYFLLAFFLGLIITIYQQTCIMNWATIFEQWLNNQHFSNWQINLYQLLYQGTYIFPLILILFIYLALLKLKRFAVLKTKFANMGLFFLIIIAMCLIIYPFILSDFIISLLTLFILVVCGFFINLT</sequence>
<feature type="transmembrane region" description="Helical" evidence="1">
    <location>
        <begin position="233"/>
        <end position="251"/>
    </location>
</feature>
<evidence type="ECO:0000256" key="2">
    <source>
        <dbReference type="SAM" id="SignalP"/>
    </source>
</evidence>
<dbReference type="OrthoDB" id="9798180at2"/>
<feature type="transmembrane region" description="Helical" evidence="1">
    <location>
        <begin position="204"/>
        <end position="221"/>
    </location>
</feature>
<dbReference type="SUPFAM" id="SSF52833">
    <property type="entry name" value="Thioredoxin-like"/>
    <property type="match status" value="1"/>
</dbReference>
<feature type="transmembrane region" description="Helical" evidence="1">
    <location>
        <begin position="263"/>
        <end position="288"/>
    </location>
</feature>
<protein>
    <submittedName>
        <fullName evidence="3">Putative membrane protein</fullName>
    </submittedName>
</protein>
<dbReference type="InterPro" id="IPR036249">
    <property type="entry name" value="Thioredoxin-like_sf"/>
</dbReference>
<proteinExistence type="predicted"/>
<dbReference type="EMBL" id="FN650140">
    <property type="protein sequence ID" value="CBJ12464.1"/>
    <property type="molecule type" value="Genomic_DNA"/>
</dbReference>
<feature type="transmembrane region" description="Helical" evidence="1">
    <location>
        <begin position="341"/>
        <end position="361"/>
    </location>
</feature>
<dbReference type="HOGENOM" id="CLU_798757_0_0_6"/>
<evidence type="ECO:0000313" key="4">
    <source>
        <dbReference type="Proteomes" id="UP000001060"/>
    </source>
</evidence>
<dbReference type="eggNOG" id="COG0695">
    <property type="taxonomic scope" value="Bacteria"/>
</dbReference>
<evidence type="ECO:0000256" key="1">
    <source>
        <dbReference type="SAM" id="Phobius"/>
    </source>
</evidence>
<feature type="chain" id="PRO_5003044884" evidence="2">
    <location>
        <begin position="21"/>
        <end position="386"/>
    </location>
</feature>
<name>D3HJ83_LEGLN</name>
<organism evidence="3 4">
    <name type="scientific">Legionella longbeachae serogroup 1 (strain NSW150)</name>
    <dbReference type="NCBI Taxonomy" id="661367"/>
    <lineage>
        <taxon>Bacteria</taxon>
        <taxon>Pseudomonadati</taxon>
        <taxon>Pseudomonadota</taxon>
        <taxon>Gammaproteobacteria</taxon>
        <taxon>Legionellales</taxon>
        <taxon>Legionellaceae</taxon>
        <taxon>Legionella</taxon>
    </lineage>
</organism>
<dbReference type="RefSeq" id="WP_003636636.1">
    <property type="nucleotide sequence ID" value="NC_013861.1"/>
</dbReference>
<gene>
    <name evidence="3" type="ordered locus">LLO_2077</name>
</gene>
<evidence type="ECO:0000313" key="3">
    <source>
        <dbReference type="EMBL" id="CBJ12464.1"/>
    </source>
</evidence>
<dbReference type="KEGG" id="llo:LLO_2077"/>
<keyword evidence="1" id="KW-0472">Membrane</keyword>
<dbReference type="AlphaFoldDB" id="D3HJ83"/>
<keyword evidence="2" id="KW-0732">Signal</keyword>
<feature type="transmembrane region" description="Helical" evidence="1">
    <location>
        <begin position="308"/>
        <end position="329"/>
    </location>
</feature>
<feature type="transmembrane region" description="Helical" evidence="1">
    <location>
        <begin position="367"/>
        <end position="385"/>
    </location>
</feature>
<dbReference type="Proteomes" id="UP000001060">
    <property type="component" value="Chromosome"/>
</dbReference>
<keyword evidence="1" id="KW-0812">Transmembrane</keyword>
<reference evidence="3 4" key="1">
    <citation type="journal article" date="2010" name="PLoS Genet.">
        <title>Analysis of the Legionella longbeachae genome and transcriptome uncovers unique strategies to cause Legionnaires' disease.</title>
        <authorList>
            <person name="Cazalet C."/>
            <person name="Gomez-Valero L."/>
            <person name="Rusniok C."/>
            <person name="Lomma M."/>
            <person name="Dervins-Ravault D."/>
            <person name="Newton H."/>
            <person name="Sansom F."/>
            <person name="Jarraud S."/>
            <person name="Zidane N."/>
            <person name="Ma L."/>
            <person name="Bouchier C."/>
            <person name="Etienne J."/>
            <person name="Hartland E."/>
            <person name="Buchrieser C."/>
        </authorList>
    </citation>
    <scope>NUCLEOTIDE SEQUENCE [LARGE SCALE GENOMIC DNA]</scope>
    <source>
        <strain evidence="3 4">NSW150</strain>
    </source>
</reference>
<keyword evidence="4" id="KW-1185">Reference proteome</keyword>
<feature type="signal peptide" evidence="2">
    <location>
        <begin position="1"/>
        <end position="20"/>
    </location>
</feature>
<dbReference type="STRING" id="661367.LLO_2077"/>
<feature type="transmembrane region" description="Helical" evidence="1">
    <location>
        <begin position="178"/>
        <end position="197"/>
    </location>
</feature>
<dbReference type="GeneID" id="40926294"/>
<keyword evidence="1" id="KW-1133">Transmembrane helix</keyword>